<reference evidence="3" key="2">
    <citation type="submission" date="2019-06" db="EMBL/GenBank/DDBJ databases">
        <title>Genomics analysis of Aphanomyces spp. identifies a new class of oomycete effector associated with host adaptation.</title>
        <authorList>
            <person name="Gaulin E."/>
        </authorList>
    </citation>
    <scope>NUCLEOTIDE SEQUENCE</scope>
    <source>
        <strain evidence="3">CBS 578.67</strain>
    </source>
</reference>
<evidence type="ECO:0000313" key="3">
    <source>
        <dbReference type="EMBL" id="KAF0690314.1"/>
    </source>
</evidence>
<sequence length="827" mass="90705">MARKRAVKRPRAGSVDATRVVVRPSGREYRILDGLPDEITPMMWEAIEAYEAERLGLMSPPATQVLIESQSAMLYQDICPESPSSDDSVPPQAPEACRFDEQDEFCPASPSTSSAPPSAQKAPWTPAMKLDPSSQDEDMLHATEMEEGSTSVKWKSPSLPPPINHEVDVAMHVQASPRREDDTPAAATCSDQTDEAAVPMSAALPIDPDPSHVINPMNSLATQDAVHLTMCQDSPVAHSTKSSRTAAPPSPHQNTTSAFPCSPPPSSMPIEVTPPPSSPEHMDALHLLVNLSAQCPSLGAWLRHEGDVDPPPPHETYESDNSNDGQDETYAMTGDTMVLDEDTQRLRRLSTEVTQSLSAATTHVSSTMPPWPPHLTRRCHLVQPIPSHPSMQPLHPPSCILLWLQQTWRLHDNYAFEAAEWLGAHTHLPVVAFAVFPDALFHPAVPASTNMHGLRASVAAMRRQLQARAISLHGVLASQMTATVADTLLSFCPHAIVTDDLVHESPLPTTVSLYAMESACAVPWRRIIDQVDSRVAFRAAWGTMWDEQTTENDTTNDDTMRPPPPEATVVVDASNFKVHSLPWPNLDRPSSSLSLPAMDLSERAAIAYVESLVAVGTTRPALQEELHGRGMTACLPFLRHGSLSPVYLLRRLASKKVLYSRALEQCILPMEFAVHVLRQSELRGSSRSLKRYHPWLPTQPNSTDVTTYPSPHEIEASRSSDRVWNDMQTHFRLTGYLHPLFTTYWGRRLVSWSPSSHAGLGLIEALIMRYSIGASPAVVVASLLGLSRDGLDFAMPSTNAKDDEDHKTPRHPLLVQLQAALAALDSP</sequence>
<feature type="compositionally biased region" description="Pro residues" evidence="1">
    <location>
        <begin position="261"/>
        <end position="278"/>
    </location>
</feature>
<feature type="compositionally biased region" description="Low complexity" evidence="1">
    <location>
        <begin position="107"/>
        <end position="123"/>
    </location>
</feature>
<dbReference type="Gene3D" id="3.40.50.620">
    <property type="entry name" value="HUPs"/>
    <property type="match status" value="1"/>
</dbReference>
<dbReference type="Pfam" id="PF00875">
    <property type="entry name" value="DNA_photolyase"/>
    <property type="match status" value="1"/>
</dbReference>
<evidence type="ECO:0000259" key="2">
    <source>
        <dbReference type="PROSITE" id="PS51645"/>
    </source>
</evidence>
<dbReference type="EMBL" id="CAADRA010006403">
    <property type="protein sequence ID" value="VFT95032.1"/>
    <property type="molecule type" value="Genomic_DNA"/>
</dbReference>
<feature type="region of interest" description="Disordered" evidence="1">
    <location>
        <begin position="234"/>
        <end position="281"/>
    </location>
</feature>
<dbReference type="PROSITE" id="PS51645">
    <property type="entry name" value="PHR_CRY_ALPHA_BETA"/>
    <property type="match status" value="1"/>
</dbReference>
<accession>A0A485L9Z8</accession>
<feature type="domain" description="Photolyase/cryptochrome alpha/beta" evidence="2">
    <location>
        <begin position="398"/>
        <end position="560"/>
    </location>
</feature>
<dbReference type="AlphaFoldDB" id="A0A485L9Z8"/>
<dbReference type="SUPFAM" id="SSF52425">
    <property type="entry name" value="Cryptochrome/photolyase, N-terminal domain"/>
    <property type="match status" value="1"/>
</dbReference>
<organism evidence="4 5">
    <name type="scientific">Aphanomyces stellatus</name>
    <dbReference type="NCBI Taxonomy" id="120398"/>
    <lineage>
        <taxon>Eukaryota</taxon>
        <taxon>Sar</taxon>
        <taxon>Stramenopiles</taxon>
        <taxon>Oomycota</taxon>
        <taxon>Saprolegniomycetes</taxon>
        <taxon>Saprolegniales</taxon>
        <taxon>Verrucalvaceae</taxon>
        <taxon>Aphanomyces</taxon>
    </lineage>
</organism>
<protein>
    <submittedName>
        <fullName evidence="4">Aste57867_18295 protein</fullName>
    </submittedName>
</protein>
<dbReference type="InterPro" id="IPR036155">
    <property type="entry name" value="Crypto/Photolyase_N_sf"/>
</dbReference>
<dbReference type="Proteomes" id="UP000332933">
    <property type="component" value="Unassembled WGS sequence"/>
</dbReference>
<dbReference type="OrthoDB" id="79696at2759"/>
<evidence type="ECO:0000313" key="5">
    <source>
        <dbReference type="Proteomes" id="UP000332933"/>
    </source>
</evidence>
<dbReference type="InterPro" id="IPR014729">
    <property type="entry name" value="Rossmann-like_a/b/a_fold"/>
</dbReference>
<feature type="region of interest" description="Disordered" evidence="1">
    <location>
        <begin position="302"/>
        <end position="329"/>
    </location>
</feature>
<dbReference type="EMBL" id="VJMH01006382">
    <property type="protein sequence ID" value="KAF0690314.1"/>
    <property type="molecule type" value="Genomic_DNA"/>
</dbReference>
<keyword evidence="5" id="KW-1185">Reference proteome</keyword>
<evidence type="ECO:0000313" key="4">
    <source>
        <dbReference type="EMBL" id="VFT95032.1"/>
    </source>
</evidence>
<proteinExistence type="predicted"/>
<feature type="region of interest" description="Disordered" evidence="1">
    <location>
        <begin position="103"/>
        <end position="135"/>
    </location>
</feature>
<gene>
    <name evidence="4" type="primary">Aste57867_18295</name>
    <name evidence="3" type="ORF">As57867_018233</name>
    <name evidence="4" type="ORF">ASTE57867_18295</name>
</gene>
<dbReference type="Gene3D" id="1.10.579.10">
    <property type="entry name" value="DNA Cyclobutane Dipyrimidine Photolyase, subunit A, domain 3"/>
    <property type="match status" value="1"/>
</dbReference>
<evidence type="ECO:0000256" key="1">
    <source>
        <dbReference type="SAM" id="MobiDB-lite"/>
    </source>
</evidence>
<reference evidence="4 5" key="1">
    <citation type="submission" date="2019-03" db="EMBL/GenBank/DDBJ databases">
        <authorList>
            <person name="Gaulin E."/>
            <person name="Dumas B."/>
        </authorList>
    </citation>
    <scope>NUCLEOTIDE SEQUENCE [LARGE SCALE GENOMIC DNA]</scope>
    <source>
        <strain evidence="4">CBS 568.67</strain>
    </source>
</reference>
<name>A0A485L9Z8_9STRA</name>
<dbReference type="InterPro" id="IPR006050">
    <property type="entry name" value="DNA_photolyase_N"/>
</dbReference>